<dbReference type="AlphaFoldDB" id="A0A1M6CM30"/>
<feature type="domain" description="Prokaryotic-type class I peptide chain release factors" evidence="2">
    <location>
        <begin position="10"/>
        <end position="127"/>
    </location>
</feature>
<name>A0A1M6CM30_9FLAO</name>
<dbReference type="OrthoDB" id="9815709at2"/>
<protein>
    <submittedName>
        <fullName evidence="3">Ribosome-associated protein</fullName>
    </submittedName>
</protein>
<feature type="compositionally biased region" description="Basic residues" evidence="1">
    <location>
        <begin position="102"/>
        <end position="121"/>
    </location>
</feature>
<dbReference type="STRING" id="579105.SAMN04488096_10362"/>
<feature type="region of interest" description="Disordered" evidence="1">
    <location>
        <begin position="102"/>
        <end position="135"/>
    </location>
</feature>
<dbReference type="Proteomes" id="UP000184225">
    <property type="component" value="Unassembled WGS sequence"/>
</dbReference>
<dbReference type="GO" id="GO:0003747">
    <property type="term" value="F:translation release factor activity"/>
    <property type="evidence" value="ECO:0007669"/>
    <property type="project" value="InterPro"/>
</dbReference>
<dbReference type="GO" id="GO:0004045">
    <property type="term" value="F:peptidyl-tRNA hydrolase activity"/>
    <property type="evidence" value="ECO:0007669"/>
    <property type="project" value="TreeGrafter"/>
</dbReference>
<dbReference type="PANTHER" id="PTHR47814:SF1">
    <property type="entry name" value="PEPTIDYL-TRNA HYDROLASE ARFB"/>
    <property type="match status" value="1"/>
</dbReference>
<organism evidence="3 4">
    <name type="scientific">Mesonia phycicola</name>
    <dbReference type="NCBI Taxonomy" id="579105"/>
    <lineage>
        <taxon>Bacteria</taxon>
        <taxon>Pseudomonadati</taxon>
        <taxon>Bacteroidota</taxon>
        <taxon>Flavobacteriia</taxon>
        <taxon>Flavobacteriales</taxon>
        <taxon>Flavobacteriaceae</taxon>
        <taxon>Mesonia</taxon>
    </lineage>
</organism>
<sequence length="135" mass="15692">MINNVDELLQEVEFKAVLSSGPGGQHANKTSTKVVLDWSLINSNIFSEEQKERLAFKLKNRLTKENVLQISADHTRSQHKNKELLIKRFIKILEDALIVQKPRKKTKPSKLSKLKRLKQKKIQSDKKLNRRNPLQ</sequence>
<reference evidence="3 4" key="1">
    <citation type="submission" date="2016-11" db="EMBL/GenBank/DDBJ databases">
        <authorList>
            <person name="Jaros S."/>
            <person name="Januszkiewicz K."/>
            <person name="Wedrychowicz H."/>
        </authorList>
    </citation>
    <scope>NUCLEOTIDE SEQUENCE [LARGE SCALE GENOMIC DNA]</scope>
    <source>
        <strain evidence="3 4">DSM 21425</strain>
    </source>
</reference>
<dbReference type="Gene3D" id="3.30.160.20">
    <property type="match status" value="1"/>
</dbReference>
<proteinExistence type="predicted"/>
<dbReference type="NCBIfam" id="NF006718">
    <property type="entry name" value="PRK09256.1"/>
    <property type="match status" value="1"/>
</dbReference>
<dbReference type="SUPFAM" id="SSF110916">
    <property type="entry name" value="Peptidyl-tRNA hydrolase domain-like"/>
    <property type="match status" value="1"/>
</dbReference>
<evidence type="ECO:0000313" key="3">
    <source>
        <dbReference type="EMBL" id="SHI62066.1"/>
    </source>
</evidence>
<dbReference type="GO" id="GO:0043022">
    <property type="term" value="F:ribosome binding"/>
    <property type="evidence" value="ECO:0007669"/>
    <property type="project" value="TreeGrafter"/>
</dbReference>
<dbReference type="PANTHER" id="PTHR47814">
    <property type="entry name" value="PEPTIDYL-TRNA HYDROLASE ARFB"/>
    <property type="match status" value="1"/>
</dbReference>
<dbReference type="GO" id="GO:0072344">
    <property type="term" value="P:rescue of stalled ribosome"/>
    <property type="evidence" value="ECO:0007669"/>
    <property type="project" value="TreeGrafter"/>
</dbReference>
<dbReference type="InterPro" id="IPR000352">
    <property type="entry name" value="Pep_chain_release_fac_I"/>
</dbReference>
<gene>
    <name evidence="3" type="ORF">SAMN04488096_10362</name>
</gene>
<evidence type="ECO:0000259" key="2">
    <source>
        <dbReference type="Pfam" id="PF00472"/>
    </source>
</evidence>
<accession>A0A1M6CM30</accession>
<evidence type="ECO:0000256" key="1">
    <source>
        <dbReference type="SAM" id="MobiDB-lite"/>
    </source>
</evidence>
<dbReference type="EMBL" id="FQYY01000003">
    <property type="protein sequence ID" value="SHI62066.1"/>
    <property type="molecule type" value="Genomic_DNA"/>
</dbReference>
<evidence type="ECO:0000313" key="4">
    <source>
        <dbReference type="Proteomes" id="UP000184225"/>
    </source>
</evidence>
<dbReference type="RefSeq" id="WP_073148872.1">
    <property type="nucleotide sequence ID" value="NZ_FQYY01000003.1"/>
</dbReference>
<dbReference type="Pfam" id="PF00472">
    <property type="entry name" value="RF-1"/>
    <property type="match status" value="1"/>
</dbReference>
<keyword evidence="4" id="KW-1185">Reference proteome</keyword>